<accession>A0A0F9LUX3</accession>
<proteinExistence type="predicted"/>
<comment type="caution">
    <text evidence="1">The sequence shown here is derived from an EMBL/GenBank/DDBJ whole genome shotgun (WGS) entry which is preliminary data.</text>
</comment>
<dbReference type="EMBL" id="LAZR01011592">
    <property type="protein sequence ID" value="KKM60872.1"/>
    <property type="molecule type" value="Genomic_DNA"/>
</dbReference>
<gene>
    <name evidence="1" type="ORF">LCGC14_1537350</name>
</gene>
<sequence>MHYHAEVWLPKPEDAEEQVSRTLAPHEEQAGGWWDWWQIGGRWKGAHVAGYDSVKDPAHLKTCWLCRGTGQRTDMVVKDGCNGCAGTGKKVDWPTQWPAHEGDVMGVAELRPDLDCHTLVLPERQPLHVEEWNGKTFVKTGFTGNVAEVLREHGVKAGYLVTVDYHC</sequence>
<dbReference type="AlphaFoldDB" id="A0A0F9LUX3"/>
<organism evidence="1">
    <name type="scientific">marine sediment metagenome</name>
    <dbReference type="NCBI Taxonomy" id="412755"/>
    <lineage>
        <taxon>unclassified sequences</taxon>
        <taxon>metagenomes</taxon>
        <taxon>ecological metagenomes</taxon>
    </lineage>
</organism>
<protein>
    <submittedName>
        <fullName evidence="1">Uncharacterized protein</fullName>
    </submittedName>
</protein>
<name>A0A0F9LUX3_9ZZZZ</name>
<reference evidence="1" key="1">
    <citation type="journal article" date="2015" name="Nature">
        <title>Complex archaea that bridge the gap between prokaryotes and eukaryotes.</title>
        <authorList>
            <person name="Spang A."/>
            <person name="Saw J.H."/>
            <person name="Jorgensen S.L."/>
            <person name="Zaremba-Niedzwiedzka K."/>
            <person name="Martijn J."/>
            <person name="Lind A.E."/>
            <person name="van Eijk R."/>
            <person name="Schleper C."/>
            <person name="Guy L."/>
            <person name="Ettema T.J."/>
        </authorList>
    </citation>
    <scope>NUCLEOTIDE SEQUENCE</scope>
</reference>
<evidence type="ECO:0000313" key="1">
    <source>
        <dbReference type="EMBL" id="KKM60872.1"/>
    </source>
</evidence>